<gene>
    <name evidence="2" type="ORF">GCM10007320_29810</name>
</gene>
<keyword evidence="3" id="KW-1185">Reference proteome</keyword>
<feature type="region of interest" description="Disordered" evidence="1">
    <location>
        <begin position="81"/>
        <end position="115"/>
    </location>
</feature>
<evidence type="ECO:0000313" key="2">
    <source>
        <dbReference type="EMBL" id="GHC85104.1"/>
    </source>
</evidence>
<organism evidence="2 3">
    <name type="scientific">Pseudorhodoferax aquiterrae</name>
    <dbReference type="NCBI Taxonomy" id="747304"/>
    <lineage>
        <taxon>Bacteria</taxon>
        <taxon>Pseudomonadati</taxon>
        <taxon>Pseudomonadota</taxon>
        <taxon>Betaproteobacteria</taxon>
        <taxon>Burkholderiales</taxon>
        <taxon>Comamonadaceae</taxon>
    </lineage>
</organism>
<evidence type="ECO:0000313" key="3">
    <source>
        <dbReference type="Proteomes" id="UP000626210"/>
    </source>
</evidence>
<proteinExistence type="predicted"/>
<protein>
    <submittedName>
        <fullName evidence="2">Uncharacterized protein</fullName>
    </submittedName>
</protein>
<name>A0ABQ3G364_9BURK</name>
<dbReference type="Proteomes" id="UP000626210">
    <property type="component" value="Unassembled WGS sequence"/>
</dbReference>
<sequence>MNVKEPSYFDPRLRCQQDEMLHLYGSTGMHGMTYAMESVRPCRMVEVVAVEPSSNSFAAPASAAIELSAPTGEPAIVSAITPHCDSEPASDNGSGDAPSTILQDYGDQIDLPGWH</sequence>
<comment type="caution">
    <text evidence="2">The sequence shown here is derived from an EMBL/GenBank/DDBJ whole genome shotgun (WGS) entry which is preliminary data.</text>
</comment>
<evidence type="ECO:0000256" key="1">
    <source>
        <dbReference type="SAM" id="MobiDB-lite"/>
    </source>
</evidence>
<reference evidence="3" key="1">
    <citation type="journal article" date="2019" name="Int. J. Syst. Evol. Microbiol.">
        <title>The Global Catalogue of Microorganisms (GCM) 10K type strain sequencing project: providing services to taxonomists for standard genome sequencing and annotation.</title>
        <authorList>
            <consortium name="The Broad Institute Genomics Platform"/>
            <consortium name="The Broad Institute Genome Sequencing Center for Infectious Disease"/>
            <person name="Wu L."/>
            <person name="Ma J."/>
        </authorList>
    </citation>
    <scope>NUCLEOTIDE SEQUENCE [LARGE SCALE GENOMIC DNA]</scope>
    <source>
        <strain evidence="3">KCTC 23314</strain>
    </source>
</reference>
<accession>A0ABQ3G364</accession>
<dbReference type="EMBL" id="BMYK01000008">
    <property type="protein sequence ID" value="GHC85104.1"/>
    <property type="molecule type" value="Genomic_DNA"/>
</dbReference>